<keyword evidence="4" id="KW-0408">Iron</keyword>
<dbReference type="Gene3D" id="3.10.180.50">
    <property type="match status" value="1"/>
</dbReference>
<evidence type="ECO:0000313" key="9">
    <source>
        <dbReference type="Proteomes" id="UP000078070"/>
    </source>
</evidence>
<dbReference type="Proteomes" id="UP000078070">
    <property type="component" value="Chromosome"/>
</dbReference>
<dbReference type="KEGG" id="mars:A8C75_00560"/>
<dbReference type="Pfam" id="PF07063">
    <property type="entry name" value="HGLS"/>
    <property type="match status" value="1"/>
</dbReference>
<dbReference type="GO" id="GO:0051213">
    <property type="term" value="F:dioxygenase activity"/>
    <property type="evidence" value="ECO:0007669"/>
    <property type="project" value="UniProtKB-KW"/>
</dbReference>
<evidence type="ECO:0000256" key="4">
    <source>
        <dbReference type="ARBA" id="ARBA00023004"/>
    </source>
</evidence>
<evidence type="ECO:0000256" key="2">
    <source>
        <dbReference type="ARBA" id="ARBA00022964"/>
    </source>
</evidence>
<dbReference type="PANTHER" id="PTHR31136">
    <property type="entry name" value="DUF1338 DOMAIN-CONTAINING PROTEIN"/>
    <property type="match status" value="1"/>
</dbReference>
<evidence type="ECO:0000256" key="6">
    <source>
        <dbReference type="ARBA" id="ARBA00035023"/>
    </source>
</evidence>
<organism evidence="8 9">
    <name type="scientific">Marinobacterium aestuarii</name>
    <dbReference type="NCBI Taxonomy" id="1821621"/>
    <lineage>
        <taxon>Bacteria</taxon>
        <taxon>Pseudomonadati</taxon>
        <taxon>Pseudomonadota</taxon>
        <taxon>Gammaproteobacteria</taxon>
        <taxon>Oceanospirillales</taxon>
        <taxon>Oceanospirillaceae</taxon>
        <taxon>Marinobacterium</taxon>
    </lineage>
</organism>
<dbReference type="AlphaFoldDB" id="A0A1A9ETI8"/>
<dbReference type="STRING" id="1821621.A8C75_00560"/>
<reference evidence="8 9" key="2">
    <citation type="journal article" date="2018" name="Int. J. Syst. Evol. Microbiol.">
        <title>Marinobacterium aestuarii sp. nov., a benzene-degrading marine bacterium isolated from estuary sediment.</title>
        <authorList>
            <person name="Bae S.S."/>
            <person name="Jung J."/>
            <person name="Chung D."/>
            <person name="Baek K."/>
        </authorList>
    </citation>
    <scope>NUCLEOTIDE SEQUENCE [LARGE SCALE GENOMIC DNA]</scope>
    <source>
        <strain evidence="8 9">ST58-10</strain>
    </source>
</reference>
<evidence type="ECO:0000256" key="3">
    <source>
        <dbReference type="ARBA" id="ARBA00023002"/>
    </source>
</evidence>
<reference evidence="9" key="1">
    <citation type="submission" date="2016-05" db="EMBL/GenBank/DDBJ databases">
        <authorList>
            <person name="Baek K."/>
            <person name="Yang S.-J."/>
        </authorList>
    </citation>
    <scope>NUCLEOTIDE SEQUENCE [LARGE SCALE GENOMIC DNA]</scope>
    <source>
        <strain evidence="9">ST58-10</strain>
    </source>
</reference>
<evidence type="ECO:0000256" key="1">
    <source>
        <dbReference type="ARBA" id="ARBA00001954"/>
    </source>
</evidence>
<dbReference type="EMBL" id="CP015839">
    <property type="protein sequence ID" value="ANG61092.1"/>
    <property type="molecule type" value="Genomic_DNA"/>
</dbReference>
<evidence type="ECO:0000256" key="5">
    <source>
        <dbReference type="ARBA" id="ARBA00035013"/>
    </source>
</evidence>
<proteinExistence type="inferred from homology"/>
<gene>
    <name evidence="8" type="ORF">A8C75_00560</name>
</gene>
<comment type="cofactor">
    <cofactor evidence="1">
        <name>Fe(2+)</name>
        <dbReference type="ChEBI" id="CHEBI:29033"/>
    </cofactor>
</comment>
<keyword evidence="3" id="KW-0560">Oxidoreductase</keyword>
<name>A0A1A9ETI8_9GAMM</name>
<evidence type="ECO:0000256" key="7">
    <source>
        <dbReference type="ARBA" id="ARBA00035045"/>
    </source>
</evidence>
<keyword evidence="2" id="KW-0223">Dioxygenase</keyword>
<dbReference type="InterPro" id="IPR009770">
    <property type="entry name" value="HGLS"/>
</dbReference>
<dbReference type="RefSeq" id="WP_067376605.1">
    <property type="nucleotide sequence ID" value="NZ_CP015839.1"/>
</dbReference>
<dbReference type="SMART" id="SM01150">
    <property type="entry name" value="DUF1338"/>
    <property type="match status" value="1"/>
</dbReference>
<accession>A0A1A9ETI8</accession>
<comment type="similarity">
    <text evidence="5">Belongs to the 2-oxoadipate dioxygenase/decarboxylase family.</text>
</comment>
<sequence>MKREQLDQMLETLWQDFLARTPDARRIHSLLLTDNPQLCIDHLSLHTLALPRVNIAQLAKPFERAGYRACGEFDISGTRLFARHYEHPDTRLPKLLFTELNVDSLGDEVRNILHQLISQIPPAASQQDDFCISGRHWKIDFDSYQQLQRYSEHAAWIAAFGFRPHHYALLINSLSHDDGIDELNDYLLEQGFRLDSRFGLVQGSADEYLEQSATVPASTEVEFSDRQAQVPGSHCAFIRRYPGSDGELYRGFIRTSAASSAPYPQYR</sequence>
<keyword evidence="9" id="KW-1185">Reference proteome</keyword>
<dbReference type="PANTHER" id="PTHR31136:SF5">
    <property type="entry name" value="2-OXOADIPATE DIOXYGENASE_DECARBOXYLASE, CHLOROPLASTIC"/>
    <property type="match status" value="1"/>
</dbReference>
<dbReference type="CDD" id="cd16350">
    <property type="entry name" value="VOC_like"/>
    <property type="match status" value="1"/>
</dbReference>
<protein>
    <recommendedName>
        <fullName evidence="6">2-oxoadipate dioxygenase/decarboxylase</fullName>
        <ecNumber evidence="6">1.13.11.93</ecNumber>
    </recommendedName>
    <alternativeName>
        <fullName evidence="7">2-hydroxyglutarate synthase</fullName>
    </alternativeName>
</protein>
<dbReference type="EC" id="1.13.11.93" evidence="6"/>
<dbReference type="OrthoDB" id="506370at2"/>
<evidence type="ECO:0000313" key="8">
    <source>
        <dbReference type="EMBL" id="ANG61092.1"/>
    </source>
</evidence>